<feature type="signal peptide" evidence="2">
    <location>
        <begin position="1"/>
        <end position="23"/>
    </location>
</feature>
<keyword evidence="2" id="KW-0482">Metalloprotease</keyword>
<dbReference type="STRING" id="409849.ENSPMGP00000004774"/>
<dbReference type="Pfam" id="PF01400">
    <property type="entry name" value="Astacin"/>
    <property type="match status" value="1"/>
</dbReference>
<reference evidence="4" key="1">
    <citation type="submission" date="2025-08" db="UniProtKB">
        <authorList>
            <consortium name="Ensembl"/>
        </authorList>
    </citation>
    <scope>IDENTIFICATION</scope>
</reference>
<dbReference type="InterPro" id="IPR006026">
    <property type="entry name" value="Peptidase_Metallo"/>
</dbReference>
<organism evidence="4 5">
    <name type="scientific">Periophthalmus magnuspinnatus</name>
    <dbReference type="NCBI Taxonomy" id="409849"/>
    <lineage>
        <taxon>Eukaryota</taxon>
        <taxon>Metazoa</taxon>
        <taxon>Chordata</taxon>
        <taxon>Craniata</taxon>
        <taxon>Vertebrata</taxon>
        <taxon>Euteleostomi</taxon>
        <taxon>Actinopterygii</taxon>
        <taxon>Neopterygii</taxon>
        <taxon>Teleostei</taxon>
        <taxon>Neoteleostei</taxon>
        <taxon>Acanthomorphata</taxon>
        <taxon>Gobiaria</taxon>
        <taxon>Gobiiformes</taxon>
        <taxon>Gobioidei</taxon>
        <taxon>Gobiidae</taxon>
        <taxon>Oxudercinae</taxon>
        <taxon>Periophthalmus</taxon>
    </lineage>
</organism>
<keyword evidence="5" id="KW-1185">Reference proteome</keyword>
<dbReference type="InterPro" id="IPR001506">
    <property type="entry name" value="Peptidase_M12A"/>
</dbReference>
<dbReference type="Ensembl" id="ENSPMGT00000005067.1">
    <property type="protein sequence ID" value="ENSPMGP00000004774.1"/>
    <property type="gene ID" value="ENSPMGG00000004042.1"/>
</dbReference>
<dbReference type="InterPro" id="IPR034035">
    <property type="entry name" value="Astacin-like_dom"/>
</dbReference>
<evidence type="ECO:0000313" key="4">
    <source>
        <dbReference type="Ensembl" id="ENSPMGP00000004774.1"/>
    </source>
</evidence>
<keyword evidence="2" id="KW-0479">Metal-binding</keyword>
<sequence>MYTKHVFFFFMIIKINIFSDITALIKGNSLPCSPPPTATQLSKTEERGPSYIVMTDLNAKGIILKAFDQFRLKSCINFKPREHEDYYISVKKLEGCWSYIGRSKINGQELSIGQDCDQIATAIVEFFHALGFYHEHSRYDRDNFISIHLENVIEGFQYNFRKVLADVSTIRGTSYDYWSVMHYSNDAFSNGNGLTITTIDPAYQDIIGQRYEVSATDIKELNLYKCSEC</sequence>
<comment type="cofactor">
    <cofactor evidence="2">
        <name>Zn(2+)</name>
        <dbReference type="ChEBI" id="CHEBI:29105"/>
    </cofactor>
    <text evidence="2">Binds 1 zinc ion per subunit.</text>
</comment>
<dbReference type="PRINTS" id="PR00480">
    <property type="entry name" value="ASTACIN"/>
</dbReference>
<name>A0A3B3ZJU9_9GOBI</name>
<keyword evidence="2" id="KW-0645">Protease</keyword>
<dbReference type="GO" id="GO:0004222">
    <property type="term" value="F:metalloendopeptidase activity"/>
    <property type="evidence" value="ECO:0007669"/>
    <property type="project" value="UniProtKB-UniRule"/>
</dbReference>
<proteinExistence type="predicted"/>
<dbReference type="Proteomes" id="UP000261520">
    <property type="component" value="Unplaced"/>
</dbReference>
<feature type="active site" evidence="1">
    <location>
        <position position="125"/>
    </location>
</feature>
<accession>A0A3B3ZJU9</accession>
<dbReference type="GO" id="GO:0008270">
    <property type="term" value="F:zinc ion binding"/>
    <property type="evidence" value="ECO:0007669"/>
    <property type="project" value="InterPro"/>
</dbReference>
<keyword evidence="2" id="KW-0378">Hydrolase</keyword>
<dbReference type="EC" id="3.4.24.-" evidence="2"/>
<evidence type="ECO:0000259" key="3">
    <source>
        <dbReference type="PROSITE" id="PS51864"/>
    </source>
</evidence>
<dbReference type="AlphaFoldDB" id="A0A3B3ZJU9"/>
<comment type="caution">
    <text evidence="1">Lacks conserved residue(s) required for the propagation of feature annotation.</text>
</comment>
<dbReference type="PANTHER" id="PTHR10127:SF903">
    <property type="entry name" value="MEPRIN A SUBUNIT"/>
    <property type="match status" value="1"/>
</dbReference>
<keyword evidence="2" id="KW-0862">Zinc</keyword>
<feature type="domain" description="Peptidase M12A" evidence="3">
    <location>
        <begin position="28"/>
        <end position="227"/>
    </location>
</feature>
<protein>
    <recommendedName>
        <fullName evidence="2">Metalloendopeptidase</fullName>
        <ecNumber evidence="2">3.4.24.-</ecNumber>
    </recommendedName>
</protein>
<dbReference type="SUPFAM" id="SSF55486">
    <property type="entry name" value="Metalloproteases ('zincins'), catalytic domain"/>
    <property type="match status" value="1"/>
</dbReference>
<evidence type="ECO:0000256" key="1">
    <source>
        <dbReference type="PROSITE-ProRule" id="PRU01211"/>
    </source>
</evidence>
<dbReference type="PROSITE" id="PS51864">
    <property type="entry name" value="ASTACIN"/>
    <property type="match status" value="1"/>
</dbReference>
<dbReference type="PANTHER" id="PTHR10127">
    <property type="entry name" value="DISCOIDIN, CUB, EGF, LAMININ , AND ZINC METALLOPROTEASE DOMAIN CONTAINING"/>
    <property type="match status" value="1"/>
</dbReference>
<keyword evidence="2" id="KW-0732">Signal</keyword>
<dbReference type="Gene3D" id="3.40.390.10">
    <property type="entry name" value="Collagenase (Catalytic Domain)"/>
    <property type="match status" value="1"/>
</dbReference>
<feature type="chain" id="PRO_5017106088" description="Metalloendopeptidase" evidence="2">
    <location>
        <begin position="24"/>
        <end position="229"/>
    </location>
</feature>
<dbReference type="InterPro" id="IPR024079">
    <property type="entry name" value="MetalloPept_cat_dom_sf"/>
</dbReference>
<reference evidence="4" key="2">
    <citation type="submission" date="2025-09" db="UniProtKB">
        <authorList>
            <consortium name="Ensembl"/>
        </authorList>
    </citation>
    <scope>IDENTIFICATION</scope>
</reference>
<dbReference type="SMART" id="SM00235">
    <property type="entry name" value="ZnMc"/>
    <property type="match status" value="1"/>
</dbReference>
<dbReference type="CDD" id="cd04280">
    <property type="entry name" value="ZnMc_astacin_like"/>
    <property type="match status" value="1"/>
</dbReference>
<dbReference type="GO" id="GO:0006508">
    <property type="term" value="P:proteolysis"/>
    <property type="evidence" value="ECO:0007669"/>
    <property type="project" value="UniProtKB-KW"/>
</dbReference>
<evidence type="ECO:0000313" key="5">
    <source>
        <dbReference type="Proteomes" id="UP000261520"/>
    </source>
</evidence>
<evidence type="ECO:0000256" key="2">
    <source>
        <dbReference type="RuleBase" id="RU361183"/>
    </source>
</evidence>